<keyword evidence="2" id="KW-1133">Transmembrane helix</keyword>
<protein>
    <submittedName>
        <fullName evidence="3">Uncharacterized protein</fullName>
    </submittedName>
</protein>
<sequence length="98" mass="10023">MRSPRLIFAVVAGVLVLTGFLLPRYLADRSRPDLGETVVVPASTSTPTPTPPASPTTGPPTPTRATTGPGADPVSPGEARSAGQDDEDDPTDDPDDDG</sequence>
<evidence type="ECO:0000256" key="2">
    <source>
        <dbReference type="SAM" id="Phobius"/>
    </source>
</evidence>
<accession>A0A7X5VD73</accession>
<reference evidence="3 4" key="1">
    <citation type="submission" date="2020-03" db="EMBL/GenBank/DDBJ databases">
        <title>Sequencing the genomes of 1000 actinobacteria strains.</title>
        <authorList>
            <person name="Klenk H.-P."/>
        </authorList>
    </citation>
    <scope>NUCLEOTIDE SEQUENCE [LARGE SCALE GENOMIC DNA]</scope>
    <source>
        <strain evidence="3 4">DSM 45490</strain>
    </source>
</reference>
<keyword evidence="4" id="KW-1185">Reference proteome</keyword>
<keyword evidence="2" id="KW-0812">Transmembrane</keyword>
<proteinExistence type="predicted"/>
<feature type="compositionally biased region" description="Low complexity" evidence="1">
    <location>
        <begin position="37"/>
        <end position="47"/>
    </location>
</feature>
<dbReference type="EMBL" id="JAASRO010000001">
    <property type="protein sequence ID" value="NIK58621.1"/>
    <property type="molecule type" value="Genomic_DNA"/>
</dbReference>
<feature type="transmembrane region" description="Helical" evidence="2">
    <location>
        <begin position="6"/>
        <end position="26"/>
    </location>
</feature>
<dbReference type="Proteomes" id="UP000555407">
    <property type="component" value="Unassembled WGS sequence"/>
</dbReference>
<keyword evidence="2" id="KW-0472">Membrane</keyword>
<feature type="compositionally biased region" description="Acidic residues" evidence="1">
    <location>
        <begin position="84"/>
        <end position="98"/>
    </location>
</feature>
<gene>
    <name evidence="3" type="ORF">BJY22_004338</name>
</gene>
<evidence type="ECO:0000313" key="4">
    <source>
        <dbReference type="Proteomes" id="UP000555407"/>
    </source>
</evidence>
<organism evidence="3 4">
    <name type="scientific">Kribbella shirazensis</name>
    <dbReference type="NCBI Taxonomy" id="1105143"/>
    <lineage>
        <taxon>Bacteria</taxon>
        <taxon>Bacillati</taxon>
        <taxon>Actinomycetota</taxon>
        <taxon>Actinomycetes</taxon>
        <taxon>Propionibacteriales</taxon>
        <taxon>Kribbellaceae</taxon>
        <taxon>Kribbella</taxon>
    </lineage>
</organism>
<dbReference type="AlphaFoldDB" id="A0A7X5VD73"/>
<comment type="caution">
    <text evidence="3">The sequence shown here is derived from an EMBL/GenBank/DDBJ whole genome shotgun (WGS) entry which is preliminary data.</text>
</comment>
<dbReference type="RefSeq" id="WP_167209554.1">
    <property type="nucleotide sequence ID" value="NZ_JAASRO010000001.1"/>
</dbReference>
<evidence type="ECO:0000313" key="3">
    <source>
        <dbReference type="EMBL" id="NIK58621.1"/>
    </source>
</evidence>
<name>A0A7X5VD73_9ACTN</name>
<feature type="region of interest" description="Disordered" evidence="1">
    <location>
        <begin position="28"/>
        <end position="98"/>
    </location>
</feature>
<feature type="compositionally biased region" description="Pro residues" evidence="1">
    <location>
        <begin position="48"/>
        <end position="62"/>
    </location>
</feature>
<evidence type="ECO:0000256" key="1">
    <source>
        <dbReference type="SAM" id="MobiDB-lite"/>
    </source>
</evidence>